<organism evidence="1 2">
    <name type="scientific">Bifidobacterium dentium JCVIHMP022</name>
    <dbReference type="NCBI Taxonomy" id="553191"/>
    <lineage>
        <taxon>Bacteria</taxon>
        <taxon>Bacillati</taxon>
        <taxon>Actinomycetota</taxon>
        <taxon>Actinomycetes</taxon>
        <taxon>Bifidobacteriales</taxon>
        <taxon>Bifidobacteriaceae</taxon>
        <taxon>Bifidobacterium</taxon>
    </lineage>
</organism>
<evidence type="ECO:0000313" key="2">
    <source>
        <dbReference type="Proteomes" id="UP000003457"/>
    </source>
</evidence>
<dbReference type="RefSeq" id="WP_003842360.1">
    <property type="nucleotide sequence ID" value="NZ_AEHJ01000015.1"/>
</dbReference>
<proteinExistence type="predicted"/>
<comment type="caution">
    <text evidence="1">The sequence shown here is derived from an EMBL/GenBank/DDBJ whole genome shotgun (WGS) entry which is preliminary data.</text>
</comment>
<dbReference type="Proteomes" id="UP000003457">
    <property type="component" value="Unassembled WGS sequence"/>
</dbReference>
<dbReference type="EMBL" id="AEHJ01000015">
    <property type="protein sequence ID" value="EFO78043.1"/>
    <property type="molecule type" value="Genomic_DNA"/>
</dbReference>
<sequence length="63" mass="6939">MGNVRINFDQKWLDKTAKQAVDEYAKQHSHECAYCHKPIEPPAGMPADALPVCADCAKARGLV</sequence>
<gene>
    <name evidence="1" type="ORF">HMPREF9003_2242</name>
</gene>
<evidence type="ECO:0000313" key="1">
    <source>
        <dbReference type="EMBL" id="EFO78043.1"/>
    </source>
</evidence>
<protein>
    <recommendedName>
        <fullName evidence="3">DksA C4-type domain-containing protein</fullName>
    </recommendedName>
</protein>
<accession>A0AB72Z3I0</accession>
<reference evidence="1 2" key="1">
    <citation type="submission" date="2010-10" db="EMBL/GenBank/DDBJ databases">
        <authorList>
            <person name="Durkin A.S."/>
            <person name="Madupu R."/>
            <person name="Torralba M."/>
            <person name="Gillis M."/>
            <person name="Methe B."/>
            <person name="Sutton G."/>
            <person name="Nelson K.E."/>
        </authorList>
    </citation>
    <scope>NUCLEOTIDE SEQUENCE [LARGE SCALE GENOMIC DNA]</scope>
    <source>
        <strain evidence="1 2">JCVIHMP022</strain>
    </source>
</reference>
<evidence type="ECO:0008006" key="3">
    <source>
        <dbReference type="Google" id="ProtNLM"/>
    </source>
</evidence>
<name>A0AB72Z3I0_9BIFI</name>
<dbReference type="AlphaFoldDB" id="A0AB72Z3I0"/>